<evidence type="ECO:0000313" key="2">
    <source>
        <dbReference type="EMBL" id="AWY98120.1"/>
    </source>
</evidence>
<feature type="transmembrane region" description="Helical" evidence="1">
    <location>
        <begin position="43"/>
        <end position="62"/>
    </location>
</feature>
<sequence length="213" mass="23507">MTMGGVIFAIFAVVLAVQCLLHHYFDSMFPLGSGIDGQVLVKAPWILAGFLAVSWVALDLYMSFDWAIGFGRTRKEFLRNSSLVYLTGTFLLLLESALLTHCGALLLQKFYGTDKSAGFGIDTLLELAAWSVLFTAAGGIAAWVVRRFGVKGGVGLMILFFFGMGLFRGEVVLPFNFPGLFETFFLIPELLKILIGIAGCEFWIFKFKKMQAN</sequence>
<protein>
    <submittedName>
        <fullName evidence="2">Uncharacterized protein</fullName>
    </submittedName>
</protein>
<keyword evidence="3" id="KW-1185">Reference proteome</keyword>
<keyword evidence="1" id="KW-0812">Transmembrane</keyword>
<evidence type="ECO:0000313" key="3">
    <source>
        <dbReference type="Proteomes" id="UP000250003"/>
    </source>
</evidence>
<reference evidence="3" key="1">
    <citation type="submission" date="2018-06" db="EMBL/GenBank/DDBJ databases">
        <title>Description of Blautia argi sp. nov., a new anaerobic isolated from dog feces.</title>
        <authorList>
            <person name="Chang Y.-H."/>
            <person name="Paek J."/>
            <person name="Shin Y."/>
        </authorList>
    </citation>
    <scope>NUCLEOTIDE SEQUENCE [LARGE SCALE GENOMIC DNA]</scope>
    <source>
        <strain evidence="3">KCTC 15426</strain>
    </source>
</reference>
<dbReference type="KEGG" id="blau:DQQ01_08130"/>
<dbReference type="AlphaFoldDB" id="A0A2Z4UAQ2"/>
<proteinExistence type="predicted"/>
<dbReference type="EMBL" id="CP030280">
    <property type="protein sequence ID" value="AWY98120.1"/>
    <property type="molecule type" value="Genomic_DNA"/>
</dbReference>
<dbReference type="RefSeq" id="WP_111919609.1">
    <property type="nucleotide sequence ID" value="NZ_CP030280.1"/>
</dbReference>
<feature type="transmembrane region" description="Helical" evidence="1">
    <location>
        <begin position="83"/>
        <end position="107"/>
    </location>
</feature>
<evidence type="ECO:0000256" key="1">
    <source>
        <dbReference type="SAM" id="Phobius"/>
    </source>
</evidence>
<accession>A0A2Z4UAQ2</accession>
<feature type="transmembrane region" description="Helical" evidence="1">
    <location>
        <begin position="127"/>
        <end position="145"/>
    </location>
</feature>
<name>A0A2Z4UAQ2_9FIRM</name>
<organism evidence="2 3">
    <name type="scientific">Blautia argi</name>
    <dbReference type="NCBI Taxonomy" id="1912897"/>
    <lineage>
        <taxon>Bacteria</taxon>
        <taxon>Bacillati</taxon>
        <taxon>Bacillota</taxon>
        <taxon>Clostridia</taxon>
        <taxon>Lachnospirales</taxon>
        <taxon>Lachnospiraceae</taxon>
        <taxon>Blautia</taxon>
    </lineage>
</organism>
<dbReference type="Proteomes" id="UP000250003">
    <property type="component" value="Chromosome"/>
</dbReference>
<gene>
    <name evidence="2" type="ORF">DQQ01_08130</name>
</gene>
<feature type="transmembrane region" description="Helical" evidence="1">
    <location>
        <begin position="157"/>
        <end position="177"/>
    </location>
</feature>
<feature type="transmembrane region" description="Helical" evidence="1">
    <location>
        <begin position="183"/>
        <end position="205"/>
    </location>
</feature>
<keyword evidence="1" id="KW-0472">Membrane</keyword>
<keyword evidence="1" id="KW-1133">Transmembrane helix</keyword>